<dbReference type="Proteomes" id="UP000321947">
    <property type="component" value="Unassembled WGS sequence"/>
</dbReference>
<dbReference type="AlphaFoldDB" id="A0A5A7TC16"/>
<dbReference type="Proteomes" id="UP000321393">
    <property type="component" value="Unassembled WGS sequence"/>
</dbReference>
<comment type="caution">
    <text evidence="2">The sequence shown here is derived from an EMBL/GenBank/DDBJ whole genome shotgun (WGS) entry which is preliminary data.</text>
</comment>
<proteinExistence type="predicted"/>
<evidence type="ECO:0000313" key="2">
    <source>
        <dbReference type="EMBL" id="KAA0039576.1"/>
    </source>
</evidence>
<feature type="region of interest" description="Disordered" evidence="1">
    <location>
        <begin position="97"/>
        <end position="120"/>
    </location>
</feature>
<name>A0A5A7TC16_CUCMM</name>
<protein>
    <submittedName>
        <fullName evidence="2">Receptor-like protein 12</fullName>
    </submittedName>
</protein>
<dbReference type="OrthoDB" id="6773591at2759"/>
<dbReference type="EMBL" id="SSTE01018396">
    <property type="protein sequence ID" value="KAA0039576.1"/>
    <property type="molecule type" value="Genomic_DNA"/>
</dbReference>
<keyword evidence="2" id="KW-0675">Receptor</keyword>
<evidence type="ECO:0000313" key="5">
    <source>
        <dbReference type="Proteomes" id="UP000321947"/>
    </source>
</evidence>
<evidence type="ECO:0000313" key="3">
    <source>
        <dbReference type="EMBL" id="TYK01724.1"/>
    </source>
</evidence>
<dbReference type="EMBL" id="SSTD01016048">
    <property type="protein sequence ID" value="TYK01724.1"/>
    <property type="molecule type" value="Genomic_DNA"/>
</dbReference>
<evidence type="ECO:0000256" key="1">
    <source>
        <dbReference type="SAM" id="MobiDB-lite"/>
    </source>
</evidence>
<sequence length="136" mass="15125">MNAIFNGVDQNAFKLINTCTSIKEAWSILEVAYEGTLKSFALGEKIPDTKRVGKVMLSLPKRISMKVTAIEEANDVTTMKLDELFGSLRTFKLNLGNNDSKRKSSVMFQSKSDDMPQPQKECAGEENLAEFIALLT</sequence>
<organism evidence="2 4">
    <name type="scientific">Cucumis melo var. makuwa</name>
    <name type="common">Oriental melon</name>
    <dbReference type="NCBI Taxonomy" id="1194695"/>
    <lineage>
        <taxon>Eukaryota</taxon>
        <taxon>Viridiplantae</taxon>
        <taxon>Streptophyta</taxon>
        <taxon>Embryophyta</taxon>
        <taxon>Tracheophyta</taxon>
        <taxon>Spermatophyta</taxon>
        <taxon>Magnoliopsida</taxon>
        <taxon>eudicotyledons</taxon>
        <taxon>Gunneridae</taxon>
        <taxon>Pentapetalae</taxon>
        <taxon>rosids</taxon>
        <taxon>fabids</taxon>
        <taxon>Cucurbitales</taxon>
        <taxon>Cucurbitaceae</taxon>
        <taxon>Benincaseae</taxon>
        <taxon>Cucumis</taxon>
    </lineage>
</organism>
<evidence type="ECO:0000313" key="4">
    <source>
        <dbReference type="Proteomes" id="UP000321393"/>
    </source>
</evidence>
<accession>A0A5A7TC16</accession>
<reference evidence="4 5" key="1">
    <citation type="submission" date="2019-08" db="EMBL/GenBank/DDBJ databases">
        <title>Draft genome sequences of two oriental melons (Cucumis melo L. var makuwa).</title>
        <authorList>
            <person name="Kwon S.-Y."/>
        </authorList>
    </citation>
    <scope>NUCLEOTIDE SEQUENCE [LARGE SCALE GENOMIC DNA]</scope>
    <source>
        <strain evidence="5">cv. Chang Bougi</strain>
        <strain evidence="4">cv. SW 3</strain>
        <tissue evidence="2">Leaf</tissue>
    </source>
</reference>
<gene>
    <name evidence="3" type="ORF">E5676_scaffold775G00490</name>
    <name evidence="2" type="ORF">E6C27_scaffold744G00500</name>
</gene>